<dbReference type="SUPFAM" id="SSF51735">
    <property type="entry name" value="NAD(P)-binding Rossmann-fold domains"/>
    <property type="match status" value="1"/>
</dbReference>
<dbReference type="Proteomes" id="UP000838878">
    <property type="component" value="Chromosome 1"/>
</dbReference>
<dbReference type="OrthoDB" id="6931254at2759"/>
<dbReference type="PANTHER" id="PTHR47331:SF5">
    <property type="entry name" value="RIBONUCLEASE H"/>
    <property type="match status" value="1"/>
</dbReference>
<proteinExistence type="predicted"/>
<dbReference type="GO" id="GO:0016491">
    <property type="term" value="F:oxidoreductase activity"/>
    <property type="evidence" value="ECO:0007669"/>
    <property type="project" value="InterPro"/>
</dbReference>
<dbReference type="InterPro" id="IPR020843">
    <property type="entry name" value="ER"/>
</dbReference>
<organism evidence="2 3">
    <name type="scientific">Brenthis ino</name>
    <name type="common">lesser marbled fritillary</name>
    <dbReference type="NCBI Taxonomy" id="405034"/>
    <lineage>
        <taxon>Eukaryota</taxon>
        <taxon>Metazoa</taxon>
        <taxon>Ecdysozoa</taxon>
        <taxon>Arthropoda</taxon>
        <taxon>Hexapoda</taxon>
        <taxon>Insecta</taxon>
        <taxon>Pterygota</taxon>
        <taxon>Neoptera</taxon>
        <taxon>Endopterygota</taxon>
        <taxon>Lepidoptera</taxon>
        <taxon>Glossata</taxon>
        <taxon>Ditrysia</taxon>
        <taxon>Papilionoidea</taxon>
        <taxon>Nymphalidae</taxon>
        <taxon>Heliconiinae</taxon>
        <taxon>Argynnini</taxon>
        <taxon>Brenthis</taxon>
    </lineage>
</organism>
<evidence type="ECO:0000259" key="1">
    <source>
        <dbReference type="SMART" id="SM00829"/>
    </source>
</evidence>
<dbReference type="InterPro" id="IPR008042">
    <property type="entry name" value="Retrotrans_Pao"/>
</dbReference>
<dbReference type="CDD" id="cd00303">
    <property type="entry name" value="retropepsin_like"/>
    <property type="match status" value="1"/>
</dbReference>
<keyword evidence="3" id="KW-1185">Reference proteome</keyword>
<protein>
    <recommendedName>
        <fullName evidence="1">Enoyl reductase (ER) domain-containing protein</fullName>
    </recommendedName>
</protein>
<name>A0A8J9Y514_9NEOP</name>
<dbReference type="EMBL" id="OV170221">
    <property type="protein sequence ID" value="CAH0713896.1"/>
    <property type="molecule type" value="Genomic_DNA"/>
</dbReference>
<accession>A0A8J9Y514</accession>
<dbReference type="Pfam" id="PF05380">
    <property type="entry name" value="Peptidase_A17"/>
    <property type="match status" value="1"/>
</dbReference>
<dbReference type="InterPro" id="IPR013968">
    <property type="entry name" value="PKS_KR"/>
</dbReference>
<dbReference type="AlphaFoldDB" id="A0A8J9Y514"/>
<evidence type="ECO:0000313" key="3">
    <source>
        <dbReference type="Proteomes" id="UP000838878"/>
    </source>
</evidence>
<reference evidence="2" key="1">
    <citation type="submission" date="2021-12" db="EMBL/GenBank/DDBJ databases">
        <authorList>
            <person name="Martin H S."/>
        </authorList>
    </citation>
    <scope>NUCLEOTIDE SEQUENCE</scope>
</reference>
<dbReference type="Pfam" id="PF08659">
    <property type="entry name" value="KR"/>
    <property type="match status" value="1"/>
</dbReference>
<evidence type="ECO:0000313" key="2">
    <source>
        <dbReference type="EMBL" id="CAH0713896.1"/>
    </source>
</evidence>
<dbReference type="PANTHER" id="PTHR47331">
    <property type="entry name" value="PHD-TYPE DOMAIN-CONTAINING PROTEIN"/>
    <property type="match status" value="1"/>
</dbReference>
<dbReference type="SMART" id="SM00829">
    <property type="entry name" value="PKS_ER"/>
    <property type="match status" value="1"/>
</dbReference>
<feature type="non-terminal residue" evidence="2">
    <location>
        <position position="912"/>
    </location>
</feature>
<dbReference type="Gene3D" id="3.90.180.10">
    <property type="entry name" value="Medium-chain alcohol dehydrogenases, catalytic domain"/>
    <property type="match status" value="1"/>
</dbReference>
<dbReference type="InterPro" id="IPR036291">
    <property type="entry name" value="NAD(P)-bd_dom_sf"/>
</dbReference>
<feature type="domain" description="Enoyl reductase (ER)" evidence="1">
    <location>
        <begin position="587"/>
        <end position="815"/>
    </location>
</feature>
<gene>
    <name evidence="2" type="ORF">BINO364_LOCUS997</name>
</gene>
<sequence>MNIVSLILSKLPTVLLSKWSDYSFPLITEGKKSRLDILADFLQEEAVKISTTSNIHLIGNNFNRVHNTVLVTTDNHDFKCLYCRVSKHKLTECKRFKKSLRKDRWRHVKRHGICYKCLLSRHDRDTCPAAPCDIENCGQSHHRLLHYPITKDIRSPGNINITEITESATVTNINLSNCKVFLKTVPINIHGPNGVISATALLDDGSTVSLIDYELVKKLGLNGHKQIMRVSGAWNNNSLECVCEIVDLSVSNKDGTMFPIRVRSVKDLNLPVHDSTSIDLTNYVHSIPDIKNCLNNELCKPKILIGQDNYDLLLPLQIIKLKNSKLYVTRTELGLCIHGCLRELSPLHQTPPIKRVHHSALFITNDSDREYENKLRNLEEQIRISFTIESMGISMRPRKNPEDLQAIQYLEKTSVLKNGRWHVGLPWKDHNYSIENEATAIKTIQDIIYIHKNGGFEIRNITSNNEAVLNCIPQETLGTTAVRFKIEQPNEGERTLGLIWYPKEDLLSFDVSFKKIPVDIITGDTRPSKRQMLKVLMSIFDIFGFLSPFTIKGKIMLQDVWRLQLDWDEKIPDTIYEKWIEWLQLLKEINQLRIPRHYVTAARVNETELRCTSDAITHTSPERPPLPVSCISESLACASNGQITSCKAQAWNNNFVHGGAGALGQAVISIALAYGCKVFTTVSDIKKKRFPELKESYIGNSRDVSFRDMVLHATKGDGCNLIISCVKYAFKNTTIQCCRLSGTVIDTTLLLTKENYDLSMKYLAKGISYSTMNLLSMLGDEEEDLQAQLVISENELLALKLVDRLVNRGARKIILVSSTGSSYCLSQKLRTWAKQGVQVQVIPGNIFNPNNIINLPAEDNSLAGIEGIFYIVSSNAISENSNEMLEQIKLISQRLFVSFLSKRIIVFEEIVK</sequence>